<dbReference type="InterPro" id="IPR036737">
    <property type="entry name" value="OmpA-like_sf"/>
</dbReference>
<keyword evidence="1" id="KW-0472">Membrane</keyword>
<keyword evidence="5" id="KW-1185">Reference proteome</keyword>
<dbReference type="EMBL" id="BAAAQK010000038">
    <property type="protein sequence ID" value="GAA1882015.1"/>
    <property type="molecule type" value="Genomic_DNA"/>
</dbReference>
<gene>
    <name evidence="4" type="ORF">GCM10009836_74010</name>
</gene>
<dbReference type="InterPro" id="IPR050330">
    <property type="entry name" value="Bact_OuterMem_StrucFunc"/>
</dbReference>
<dbReference type="CDD" id="cd07185">
    <property type="entry name" value="OmpA_C-like"/>
    <property type="match status" value="1"/>
</dbReference>
<dbReference type="InterPro" id="IPR006665">
    <property type="entry name" value="OmpA-like"/>
</dbReference>
<sequence>MAVGRRGAWWVAAAVVVPVALAAGAVLWLRPAPAVPTSDAAPPVATTAVTPEPGAPAPARLTAPTAATATPDPAGAAAARQKLVERVAAAPLRFAGESAALTAGTAAAVTEIGALLVAAPEVRVHLVGHTADLPGPEGRALALSQDRARAVAEALIAAGVDSGRVTSEGVGDAGPLATPEASRRVEIVLT</sequence>
<evidence type="ECO:0000313" key="5">
    <source>
        <dbReference type="Proteomes" id="UP001500449"/>
    </source>
</evidence>
<reference evidence="4 5" key="1">
    <citation type="journal article" date="2019" name="Int. J. Syst. Evol. Microbiol.">
        <title>The Global Catalogue of Microorganisms (GCM) 10K type strain sequencing project: providing services to taxonomists for standard genome sequencing and annotation.</title>
        <authorList>
            <consortium name="The Broad Institute Genomics Platform"/>
            <consortium name="The Broad Institute Genome Sequencing Center for Infectious Disease"/>
            <person name="Wu L."/>
            <person name="Ma J."/>
        </authorList>
    </citation>
    <scope>NUCLEOTIDE SEQUENCE [LARGE SCALE GENOMIC DNA]</scope>
    <source>
        <strain evidence="4 5">JCM 16009</strain>
    </source>
</reference>
<evidence type="ECO:0000256" key="1">
    <source>
        <dbReference type="PROSITE-ProRule" id="PRU00473"/>
    </source>
</evidence>
<feature type="region of interest" description="Disordered" evidence="2">
    <location>
        <begin position="36"/>
        <end position="60"/>
    </location>
</feature>
<evidence type="ECO:0000256" key="2">
    <source>
        <dbReference type="SAM" id="MobiDB-lite"/>
    </source>
</evidence>
<protein>
    <recommendedName>
        <fullName evidence="3">OmpA-like domain-containing protein</fullName>
    </recommendedName>
</protein>
<dbReference type="PANTHER" id="PTHR30329">
    <property type="entry name" value="STATOR ELEMENT OF FLAGELLAR MOTOR COMPLEX"/>
    <property type="match status" value="1"/>
</dbReference>
<dbReference type="PROSITE" id="PS51123">
    <property type="entry name" value="OMPA_2"/>
    <property type="match status" value="1"/>
</dbReference>
<dbReference type="PANTHER" id="PTHR30329:SF21">
    <property type="entry name" value="LIPOPROTEIN YIAD-RELATED"/>
    <property type="match status" value="1"/>
</dbReference>
<evidence type="ECO:0000313" key="4">
    <source>
        <dbReference type="EMBL" id="GAA1882015.1"/>
    </source>
</evidence>
<proteinExistence type="predicted"/>
<dbReference type="Gene3D" id="3.30.1330.60">
    <property type="entry name" value="OmpA-like domain"/>
    <property type="match status" value="1"/>
</dbReference>
<dbReference type="Pfam" id="PF00691">
    <property type="entry name" value="OmpA"/>
    <property type="match status" value="1"/>
</dbReference>
<evidence type="ECO:0000259" key="3">
    <source>
        <dbReference type="PROSITE" id="PS51123"/>
    </source>
</evidence>
<organism evidence="4 5">
    <name type="scientific">Pseudonocardia ailaonensis</name>
    <dbReference type="NCBI Taxonomy" id="367279"/>
    <lineage>
        <taxon>Bacteria</taxon>
        <taxon>Bacillati</taxon>
        <taxon>Actinomycetota</taxon>
        <taxon>Actinomycetes</taxon>
        <taxon>Pseudonocardiales</taxon>
        <taxon>Pseudonocardiaceae</taxon>
        <taxon>Pseudonocardia</taxon>
    </lineage>
</organism>
<dbReference type="SUPFAM" id="SSF103088">
    <property type="entry name" value="OmpA-like"/>
    <property type="match status" value="1"/>
</dbReference>
<accession>A0ABN2NU50</accession>
<name>A0ABN2NU50_9PSEU</name>
<comment type="caution">
    <text evidence="4">The sequence shown here is derived from an EMBL/GenBank/DDBJ whole genome shotgun (WGS) entry which is preliminary data.</text>
</comment>
<dbReference type="Proteomes" id="UP001500449">
    <property type="component" value="Unassembled WGS sequence"/>
</dbReference>
<feature type="domain" description="OmpA-like" evidence="3">
    <location>
        <begin position="81"/>
        <end position="190"/>
    </location>
</feature>